<dbReference type="SUPFAM" id="SSF47095">
    <property type="entry name" value="HMG-box"/>
    <property type="match status" value="1"/>
</dbReference>
<evidence type="ECO:0008006" key="3">
    <source>
        <dbReference type="Google" id="ProtNLM"/>
    </source>
</evidence>
<dbReference type="Gene3D" id="1.10.30.10">
    <property type="entry name" value="High mobility group box domain"/>
    <property type="match status" value="1"/>
</dbReference>
<sequence>NIFFRLEREWILQVQLGFTPTYDSTEIFDPNDADNYEGPPLPSRYHDLVYLNDRHLPGKERRRKHRHRKTHDQIGFQELSLKIAEAWKTVDPETRSFCTELCEQGMNKYKRAIQDYKLTYGQGSSKNKGEVKGAKTTKKKNHAIPDVKLAPSLPTIPALVVSAEEPMQFSTSTVHNDHARFVPTSRCSMAKVDAAFSSEKDLDLHQFSENMMLDCERKGSPEMVDLDDDAIIDLWKRHTHQQMPPSVQGWQTSMTTHVVSLPSFSGRLPDSLQQVSSMQNASFICQGPTFQAQQGLGPAGLRMALLNQQVAINPDCSNDYHRGEADY</sequence>
<dbReference type="InterPro" id="IPR036910">
    <property type="entry name" value="HMG_box_dom_sf"/>
</dbReference>
<dbReference type="AlphaFoldDB" id="A0ABD3QR45"/>
<keyword evidence="2" id="KW-1185">Reference proteome</keyword>
<protein>
    <recommendedName>
        <fullName evidence="3">HMG box domain-containing protein</fullName>
    </recommendedName>
</protein>
<name>A0ABD3QR45_9STRA</name>
<accession>A0ABD3QR45</accession>
<evidence type="ECO:0000313" key="2">
    <source>
        <dbReference type="Proteomes" id="UP001530400"/>
    </source>
</evidence>
<proteinExistence type="predicted"/>
<dbReference type="EMBL" id="JALLPJ020000083">
    <property type="protein sequence ID" value="KAL3802899.1"/>
    <property type="molecule type" value="Genomic_DNA"/>
</dbReference>
<reference evidence="1 2" key="1">
    <citation type="submission" date="2024-10" db="EMBL/GenBank/DDBJ databases">
        <title>Updated reference genomes for cyclostephanoid diatoms.</title>
        <authorList>
            <person name="Roberts W.R."/>
            <person name="Alverson A.J."/>
        </authorList>
    </citation>
    <scope>NUCLEOTIDE SEQUENCE [LARGE SCALE GENOMIC DNA]</scope>
    <source>
        <strain evidence="1 2">AJA010-31</strain>
    </source>
</reference>
<feature type="non-terminal residue" evidence="1">
    <location>
        <position position="1"/>
    </location>
</feature>
<comment type="caution">
    <text evidence="1">The sequence shown here is derived from an EMBL/GenBank/DDBJ whole genome shotgun (WGS) entry which is preliminary data.</text>
</comment>
<evidence type="ECO:0000313" key="1">
    <source>
        <dbReference type="EMBL" id="KAL3802899.1"/>
    </source>
</evidence>
<gene>
    <name evidence="1" type="ORF">ACHAWO_004314</name>
</gene>
<organism evidence="1 2">
    <name type="scientific">Cyclotella atomus</name>
    <dbReference type="NCBI Taxonomy" id="382360"/>
    <lineage>
        <taxon>Eukaryota</taxon>
        <taxon>Sar</taxon>
        <taxon>Stramenopiles</taxon>
        <taxon>Ochrophyta</taxon>
        <taxon>Bacillariophyta</taxon>
        <taxon>Coscinodiscophyceae</taxon>
        <taxon>Thalassiosirophycidae</taxon>
        <taxon>Stephanodiscales</taxon>
        <taxon>Stephanodiscaceae</taxon>
        <taxon>Cyclotella</taxon>
    </lineage>
</organism>
<dbReference type="Proteomes" id="UP001530400">
    <property type="component" value="Unassembled WGS sequence"/>
</dbReference>